<protein>
    <recommendedName>
        <fullName evidence="1">DUF7130 domain-containing protein</fullName>
    </recommendedName>
</protein>
<evidence type="ECO:0000313" key="5">
    <source>
        <dbReference type="Proteomes" id="UP000324021"/>
    </source>
</evidence>
<dbReference type="STRING" id="392421.SAMN04488694_11254"/>
<dbReference type="Pfam" id="PF23458">
    <property type="entry name" value="DUF7130"/>
    <property type="match status" value="1"/>
</dbReference>
<proteinExistence type="predicted"/>
<accession>A0A1G6RVX9</accession>
<evidence type="ECO:0000313" key="3">
    <source>
        <dbReference type="EMBL" id="SET77265.1"/>
    </source>
</evidence>
<dbReference type="AlphaFoldDB" id="A0A1G6RVX9"/>
<keyword evidence="4" id="KW-1185">Reference proteome</keyword>
<evidence type="ECO:0000313" key="4">
    <source>
        <dbReference type="Proteomes" id="UP000199320"/>
    </source>
</evidence>
<dbReference type="Proteomes" id="UP000199320">
    <property type="component" value="Unassembled WGS sequence"/>
</dbReference>
<feature type="domain" description="DUF7130" evidence="1">
    <location>
        <begin position="25"/>
        <end position="112"/>
    </location>
</feature>
<gene>
    <name evidence="3" type="ORF">SAMN04488694_11254</name>
    <name evidence="2" type="ORF">SAMN05192552_101251</name>
</gene>
<reference evidence="3" key="2">
    <citation type="submission" date="2016-10" db="EMBL/GenBank/DDBJ databases">
        <authorList>
            <person name="de Groot N.N."/>
        </authorList>
    </citation>
    <scope>NUCLEOTIDE SEQUENCE [LARGE SCALE GENOMIC DNA]</scope>
    <source>
        <strain evidence="3">CDM_6</strain>
    </source>
</reference>
<dbReference type="SUPFAM" id="SSF57802">
    <property type="entry name" value="Rubredoxin-like"/>
    <property type="match status" value="1"/>
</dbReference>
<evidence type="ECO:0000259" key="1">
    <source>
        <dbReference type="Pfam" id="PF23458"/>
    </source>
</evidence>
<reference evidence="4 5" key="1">
    <citation type="submission" date="2016-10" db="EMBL/GenBank/DDBJ databases">
        <authorList>
            <person name="Varghese N."/>
            <person name="Submissions S."/>
        </authorList>
    </citation>
    <scope>NUCLEOTIDE SEQUENCE [LARGE SCALE GENOMIC DNA]</scope>
    <source>
        <strain evidence="2 5">CDM_1</strain>
        <strain evidence="4">CDM_6</strain>
    </source>
</reference>
<name>A0A1G6RVX9_9EURY</name>
<evidence type="ECO:0000313" key="2">
    <source>
        <dbReference type="EMBL" id="SDD08749.1"/>
    </source>
</evidence>
<dbReference type="EMBL" id="FOIC01000012">
    <property type="protein sequence ID" value="SET77265.1"/>
    <property type="molecule type" value="Genomic_DNA"/>
</dbReference>
<dbReference type="EMBL" id="FMZP01000012">
    <property type="protein sequence ID" value="SDD08749.1"/>
    <property type="molecule type" value="Genomic_DNA"/>
</dbReference>
<organism evidence="2 5">
    <name type="scientific">Natrinema hispanicum</name>
    <dbReference type="NCBI Taxonomy" id="392421"/>
    <lineage>
        <taxon>Archaea</taxon>
        <taxon>Methanobacteriati</taxon>
        <taxon>Methanobacteriota</taxon>
        <taxon>Stenosarchaea group</taxon>
        <taxon>Halobacteria</taxon>
        <taxon>Halobacteriales</taxon>
        <taxon>Natrialbaceae</taxon>
        <taxon>Natrinema</taxon>
    </lineage>
</organism>
<dbReference type="RefSeq" id="WP_092933485.1">
    <property type="nucleotide sequence ID" value="NZ_FMZP01000012.1"/>
</dbReference>
<dbReference type="InterPro" id="IPR055554">
    <property type="entry name" value="DUF7130"/>
</dbReference>
<dbReference type="Proteomes" id="UP000324021">
    <property type="component" value="Unassembled WGS sequence"/>
</dbReference>
<sequence>MVNTGETPASEGEEAAVEAVRKLNFGQTVYDGDGNELGHIRGFEQSGFFVTTREGAEAMSVEHARSGHEFGEAHLMWRCMECGEMGDIDGGLPDECPNCGTGREELMYWTED</sequence>
<dbReference type="OrthoDB" id="45654at2157"/>